<feature type="transmembrane region" description="Helical" evidence="16">
    <location>
        <begin position="173"/>
        <end position="189"/>
    </location>
</feature>
<dbReference type="Pfam" id="PF01098">
    <property type="entry name" value="FTSW_RODA_SPOVE"/>
    <property type="match status" value="1"/>
</dbReference>
<keyword evidence="3" id="KW-0808">Transferase</keyword>
<evidence type="ECO:0000256" key="15">
    <source>
        <dbReference type="ARBA" id="ARBA00049902"/>
    </source>
</evidence>
<keyword evidence="17" id="KW-0132">Cell division</keyword>
<feature type="transmembrane region" description="Helical" evidence="16">
    <location>
        <begin position="348"/>
        <end position="370"/>
    </location>
</feature>
<dbReference type="AlphaFoldDB" id="A0A7X1B1T3"/>
<evidence type="ECO:0000256" key="1">
    <source>
        <dbReference type="ARBA" id="ARBA00004141"/>
    </source>
</evidence>
<feature type="transmembrane region" description="Helical" evidence="16">
    <location>
        <begin position="82"/>
        <end position="103"/>
    </location>
</feature>
<reference evidence="17 18" key="1">
    <citation type="submission" date="2020-07" db="EMBL/GenBank/DDBJ databases">
        <authorList>
            <person name="Feng X."/>
        </authorList>
    </citation>
    <scope>NUCLEOTIDE SEQUENCE [LARGE SCALE GENOMIC DNA]</scope>
    <source>
        <strain evidence="17 18">JCM14086</strain>
    </source>
</reference>
<comment type="catalytic activity">
    <reaction evidence="15">
        <text>[GlcNAc-(1-&gt;4)-Mur2Ac(oyl-L-Ala-gamma-D-Glu-L-Lys-D-Ala-D-Ala)](n)-di-trans,octa-cis-undecaprenyl diphosphate + beta-D-GlcNAc-(1-&gt;4)-Mur2Ac(oyl-L-Ala-gamma-D-Glu-L-Lys-D-Ala-D-Ala)-di-trans,octa-cis-undecaprenyl diphosphate = [GlcNAc-(1-&gt;4)-Mur2Ac(oyl-L-Ala-gamma-D-Glu-L-Lys-D-Ala-D-Ala)](n+1)-di-trans,octa-cis-undecaprenyl diphosphate + di-trans,octa-cis-undecaprenyl diphosphate + H(+)</text>
        <dbReference type="Rhea" id="RHEA:23708"/>
        <dbReference type="Rhea" id="RHEA-COMP:9602"/>
        <dbReference type="Rhea" id="RHEA-COMP:9603"/>
        <dbReference type="ChEBI" id="CHEBI:15378"/>
        <dbReference type="ChEBI" id="CHEBI:58405"/>
        <dbReference type="ChEBI" id="CHEBI:60033"/>
        <dbReference type="ChEBI" id="CHEBI:78435"/>
        <dbReference type="EC" id="2.4.99.28"/>
    </reaction>
</comment>
<dbReference type="PANTHER" id="PTHR30474:SF2">
    <property type="entry name" value="PEPTIDOGLYCAN GLYCOSYLTRANSFERASE FTSW-RELATED"/>
    <property type="match status" value="1"/>
</dbReference>
<sequence length="385" mass="41799">MNDRNKGEARGWSSLRSFPIRGWLLLLCVLALTSIGLTVLLSAGGSSDSLLGSYFARQLVWFSIALVGGLVAFLFGVRRMRYILWPAALLALVALVLVLLPGIGVEVNGARRWINLGPMRFQASEFGKIGFLCLFAWYVHRNGRRMNEFIRGFIIPALLVAPFGLLLILEPDLGTTVLYLAVAGAILLASGTPFRALFLAVLFLAVAITVLILHSPERMDRVTSFLDMEGNRSEGGYQLWQGILGFSVGGLEGAGPGRGRQHLSFLPEAHTDFIFAVVGEELGFFATGGVVLLFTGFTILALSQLRKAPDLFEFNVVFGALLFIVGQAMINMGVVTGLLPTKGMSLPFLSYGGSNLVVVCFLTGIILSAFRDWEAPVIQRPVEIE</sequence>
<evidence type="ECO:0000256" key="11">
    <source>
        <dbReference type="ARBA" id="ARBA00038053"/>
    </source>
</evidence>
<evidence type="ECO:0000313" key="18">
    <source>
        <dbReference type="Proteomes" id="UP000525652"/>
    </source>
</evidence>
<dbReference type="InterPro" id="IPR001182">
    <property type="entry name" value="FtsW/RodA"/>
</dbReference>
<dbReference type="EMBL" id="JACHVA010000138">
    <property type="protein sequence ID" value="MBC2603987.1"/>
    <property type="molecule type" value="Genomic_DNA"/>
</dbReference>
<evidence type="ECO:0000256" key="16">
    <source>
        <dbReference type="SAM" id="Phobius"/>
    </source>
</evidence>
<dbReference type="GO" id="GO:0051301">
    <property type="term" value="P:cell division"/>
    <property type="evidence" value="ECO:0007669"/>
    <property type="project" value="UniProtKB-KW"/>
</dbReference>
<organism evidence="17 18">
    <name type="scientific">Puniceicoccus vermicola</name>
    <dbReference type="NCBI Taxonomy" id="388746"/>
    <lineage>
        <taxon>Bacteria</taxon>
        <taxon>Pseudomonadati</taxon>
        <taxon>Verrucomicrobiota</taxon>
        <taxon>Opitutia</taxon>
        <taxon>Puniceicoccales</taxon>
        <taxon>Puniceicoccaceae</taxon>
        <taxon>Puniceicoccus</taxon>
    </lineage>
</organism>
<evidence type="ECO:0000256" key="13">
    <source>
        <dbReference type="ARBA" id="ARBA00041418"/>
    </source>
</evidence>
<feature type="transmembrane region" description="Helical" evidence="16">
    <location>
        <begin position="123"/>
        <end position="140"/>
    </location>
</feature>
<evidence type="ECO:0000313" key="17">
    <source>
        <dbReference type="EMBL" id="MBC2603987.1"/>
    </source>
</evidence>
<feature type="transmembrane region" description="Helical" evidence="16">
    <location>
        <begin position="282"/>
        <end position="302"/>
    </location>
</feature>
<evidence type="ECO:0000256" key="9">
    <source>
        <dbReference type="ARBA" id="ARBA00032370"/>
    </source>
</evidence>
<gene>
    <name evidence="17" type="ORF">H5P30_19575</name>
</gene>
<keyword evidence="6" id="KW-0573">Peptidoglycan synthesis</keyword>
<accession>A0A7X1B1T3</accession>
<evidence type="ECO:0000256" key="12">
    <source>
        <dbReference type="ARBA" id="ARBA00041185"/>
    </source>
</evidence>
<comment type="subcellular location">
    <subcellularLocation>
        <location evidence="1">Membrane</location>
        <topology evidence="1">Multi-pass membrane protein</topology>
    </subcellularLocation>
</comment>
<comment type="similarity">
    <text evidence="11">Belongs to the SEDS family. FtsW subfamily.</text>
</comment>
<feature type="transmembrane region" description="Helical" evidence="16">
    <location>
        <begin position="20"/>
        <end position="43"/>
    </location>
</feature>
<proteinExistence type="inferred from homology"/>
<protein>
    <recommendedName>
        <fullName evidence="12">Probable peptidoglycan glycosyltransferase FtsW</fullName>
        <ecNumber evidence="14">2.4.99.28</ecNumber>
    </recommendedName>
    <alternativeName>
        <fullName evidence="13">Cell division protein FtsW</fullName>
    </alternativeName>
    <alternativeName>
        <fullName evidence="10">Cell wall polymerase</fullName>
    </alternativeName>
    <alternativeName>
        <fullName evidence="9">Peptidoglycan polymerase</fullName>
    </alternativeName>
</protein>
<evidence type="ECO:0000256" key="3">
    <source>
        <dbReference type="ARBA" id="ARBA00022679"/>
    </source>
</evidence>
<dbReference type="RefSeq" id="WP_185694606.1">
    <property type="nucleotide sequence ID" value="NZ_JACHVA010000138.1"/>
</dbReference>
<feature type="transmembrane region" description="Helical" evidence="16">
    <location>
        <begin position="149"/>
        <end position="167"/>
    </location>
</feature>
<feature type="transmembrane region" description="Helical" evidence="16">
    <location>
        <begin position="196"/>
        <end position="214"/>
    </location>
</feature>
<keyword evidence="2" id="KW-0328">Glycosyltransferase</keyword>
<evidence type="ECO:0000256" key="7">
    <source>
        <dbReference type="ARBA" id="ARBA00022989"/>
    </source>
</evidence>
<keyword evidence="18" id="KW-1185">Reference proteome</keyword>
<keyword evidence="5" id="KW-0133">Cell shape</keyword>
<evidence type="ECO:0000256" key="10">
    <source>
        <dbReference type="ARBA" id="ARBA00033270"/>
    </source>
</evidence>
<comment type="caution">
    <text evidence="17">The sequence shown here is derived from an EMBL/GenBank/DDBJ whole genome shotgun (WGS) entry which is preliminary data.</text>
</comment>
<evidence type="ECO:0000256" key="6">
    <source>
        <dbReference type="ARBA" id="ARBA00022984"/>
    </source>
</evidence>
<evidence type="ECO:0000256" key="14">
    <source>
        <dbReference type="ARBA" id="ARBA00044770"/>
    </source>
</evidence>
<evidence type="ECO:0000256" key="8">
    <source>
        <dbReference type="ARBA" id="ARBA00023136"/>
    </source>
</evidence>
<evidence type="ECO:0000256" key="5">
    <source>
        <dbReference type="ARBA" id="ARBA00022960"/>
    </source>
</evidence>
<evidence type="ECO:0000256" key="4">
    <source>
        <dbReference type="ARBA" id="ARBA00022692"/>
    </source>
</evidence>
<keyword evidence="17" id="KW-0131">Cell cycle</keyword>
<dbReference type="PANTHER" id="PTHR30474">
    <property type="entry name" value="CELL CYCLE PROTEIN"/>
    <property type="match status" value="1"/>
</dbReference>
<feature type="transmembrane region" description="Helical" evidence="16">
    <location>
        <begin position="314"/>
        <end position="336"/>
    </location>
</feature>
<keyword evidence="7 16" id="KW-1133">Transmembrane helix</keyword>
<dbReference type="GO" id="GO:0008955">
    <property type="term" value="F:peptidoglycan glycosyltransferase activity"/>
    <property type="evidence" value="ECO:0007669"/>
    <property type="project" value="UniProtKB-EC"/>
</dbReference>
<feature type="transmembrane region" description="Helical" evidence="16">
    <location>
        <begin position="55"/>
        <end position="75"/>
    </location>
</feature>
<dbReference type="GO" id="GO:0015648">
    <property type="term" value="F:lipid-linked peptidoglycan transporter activity"/>
    <property type="evidence" value="ECO:0007669"/>
    <property type="project" value="TreeGrafter"/>
</dbReference>
<keyword evidence="4 16" id="KW-0812">Transmembrane</keyword>
<dbReference type="GO" id="GO:0032153">
    <property type="term" value="C:cell division site"/>
    <property type="evidence" value="ECO:0007669"/>
    <property type="project" value="TreeGrafter"/>
</dbReference>
<name>A0A7X1B1T3_9BACT</name>
<dbReference type="GO" id="GO:0008360">
    <property type="term" value="P:regulation of cell shape"/>
    <property type="evidence" value="ECO:0007669"/>
    <property type="project" value="UniProtKB-KW"/>
</dbReference>
<dbReference type="EC" id="2.4.99.28" evidence="14"/>
<dbReference type="GO" id="GO:0005886">
    <property type="term" value="C:plasma membrane"/>
    <property type="evidence" value="ECO:0007669"/>
    <property type="project" value="TreeGrafter"/>
</dbReference>
<evidence type="ECO:0000256" key="2">
    <source>
        <dbReference type="ARBA" id="ARBA00022676"/>
    </source>
</evidence>
<keyword evidence="8 16" id="KW-0472">Membrane</keyword>
<dbReference type="Proteomes" id="UP000525652">
    <property type="component" value="Unassembled WGS sequence"/>
</dbReference>
<dbReference type="GO" id="GO:0009252">
    <property type="term" value="P:peptidoglycan biosynthetic process"/>
    <property type="evidence" value="ECO:0007669"/>
    <property type="project" value="UniProtKB-KW"/>
</dbReference>